<evidence type="ECO:0000313" key="3">
    <source>
        <dbReference type="Proteomes" id="UP000199377"/>
    </source>
</evidence>
<gene>
    <name evidence="2" type="ORF">SAMN05216258_109202</name>
</gene>
<evidence type="ECO:0000313" key="2">
    <source>
        <dbReference type="EMBL" id="SFI79519.1"/>
    </source>
</evidence>
<dbReference type="AlphaFoldDB" id="A0A1I3L485"/>
<organism evidence="2 3">
    <name type="scientific">Albimonas pacifica</name>
    <dbReference type="NCBI Taxonomy" id="1114924"/>
    <lineage>
        <taxon>Bacteria</taxon>
        <taxon>Pseudomonadati</taxon>
        <taxon>Pseudomonadota</taxon>
        <taxon>Alphaproteobacteria</taxon>
        <taxon>Rhodobacterales</taxon>
        <taxon>Paracoccaceae</taxon>
        <taxon>Albimonas</taxon>
    </lineage>
</organism>
<protein>
    <recommendedName>
        <fullName evidence="1">DUF6285 domain-containing protein</fullName>
    </recommendedName>
</protein>
<dbReference type="STRING" id="1114924.SAMN05216258_109202"/>
<dbReference type="OrthoDB" id="8854461at2"/>
<sequence>MREYPAAEDLLGAVARFLKEEAAPNLPPRESFDARVAANAVEMVRRQIMAAAEREAERERLAALLGRDGDLDELTADLAAKVREGEMDLTTPGLADHLWRTTMDKLAVDQPRFAPYRRARAAEG</sequence>
<reference evidence="2 3" key="1">
    <citation type="submission" date="2016-10" db="EMBL/GenBank/DDBJ databases">
        <authorList>
            <person name="de Groot N.N."/>
        </authorList>
    </citation>
    <scope>NUCLEOTIDE SEQUENCE [LARGE SCALE GENOMIC DNA]</scope>
    <source>
        <strain evidence="2 3">CGMCC 1.11030</strain>
    </source>
</reference>
<name>A0A1I3L485_9RHOB</name>
<dbReference type="InterPro" id="IPR046252">
    <property type="entry name" value="DUF6285"/>
</dbReference>
<dbReference type="RefSeq" id="WP_092862824.1">
    <property type="nucleotide sequence ID" value="NZ_FOQH01000009.1"/>
</dbReference>
<proteinExistence type="predicted"/>
<keyword evidence="3" id="KW-1185">Reference proteome</keyword>
<evidence type="ECO:0000259" key="1">
    <source>
        <dbReference type="Pfam" id="PF19802"/>
    </source>
</evidence>
<dbReference type="EMBL" id="FOQH01000009">
    <property type="protein sequence ID" value="SFI79519.1"/>
    <property type="molecule type" value="Genomic_DNA"/>
</dbReference>
<feature type="domain" description="DUF6285" evidence="1">
    <location>
        <begin position="24"/>
        <end position="113"/>
    </location>
</feature>
<accession>A0A1I3L485</accession>
<dbReference type="Pfam" id="PF19802">
    <property type="entry name" value="DUF6285"/>
    <property type="match status" value="1"/>
</dbReference>
<dbReference type="Proteomes" id="UP000199377">
    <property type="component" value="Unassembled WGS sequence"/>
</dbReference>